<evidence type="ECO:0000313" key="3">
    <source>
        <dbReference type="WBParaSite" id="sdigi.contig1849.g10520.t1"/>
    </source>
</evidence>
<keyword evidence="2" id="KW-1185">Reference proteome</keyword>
<name>A0A915PIN7_9BILA</name>
<organism evidence="2 3">
    <name type="scientific">Setaria digitata</name>
    <dbReference type="NCBI Taxonomy" id="48799"/>
    <lineage>
        <taxon>Eukaryota</taxon>
        <taxon>Metazoa</taxon>
        <taxon>Ecdysozoa</taxon>
        <taxon>Nematoda</taxon>
        <taxon>Chromadorea</taxon>
        <taxon>Rhabditida</taxon>
        <taxon>Spirurina</taxon>
        <taxon>Spiruromorpha</taxon>
        <taxon>Filarioidea</taxon>
        <taxon>Setariidae</taxon>
        <taxon>Setaria</taxon>
    </lineage>
</organism>
<keyword evidence="1" id="KW-0802">TPR repeat</keyword>
<dbReference type="AlphaFoldDB" id="A0A915PIN7"/>
<evidence type="ECO:0000256" key="1">
    <source>
        <dbReference type="PROSITE-ProRule" id="PRU00339"/>
    </source>
</evidence>
<dbReference type="Gene3D" id="1.25.40.10">
    <property type="entry name" value="Tetratricopeptide repeat domain"/>
    <property type="match status" value="1"/>
</dbReference>
<accession>A0A915PIN7</accession>
<reference evidence="3" key="1">
    <citation type="submission" date="2022-11" db="UniProtKB">
        <authorList>
            <consortium name="WormBaseParasite"/>
        </authorList>
    </citation>
    <scope>IDENTIFICATION</scope>
</reference>
<feature type="repeat" description="TPR" evidence="1">
    <location>
        <begin position="138"/>
        <end position="171"/>
    </location>
</feature>
<dbReference type="InterPro" id="IPR011990">
    <property type="entry name" value="TPR-like_helical_dom_sf"/>
</dbReference>
<dbReference type="InterPro" id="IPR019734">
    <property type="entry name" value="TPR_rpt"/>
</dbReference>
<dbReference type="SUPFAM" id="SSF48452">
    <property type="entry name" value="TPR-like"/>
    <property type="match status" value="1"/>
</dbReference>
<sequence length="202" mass="22918">IRGTKVSYTVLDKTMSATKRLVEKGELDKLTVIDNYLDFMDNLSTQLDYYRAKKKSSKNDKKISALKITKSNIENNFIAAGVADCNTLIEIFTPKFEANSGDIKLVNKIIKLLNRQDCVDSDLYAKLAEKKFELEPNADAAHNMARFFIKKKEFDKSKEYLNKAIELEEDANKKASLHYKLANILLMEGHLSESKQKGLLGS</sequence>
<proteinExistence type="predicted"/>
<protein>
    <submittedName>
        <fullName evidence="3">Tetratricopeptide repeat protein</fullName>
    </submittedName>
</protein>
<dbReference type="Proteomes" id="UP000887581">
    <property type="component" value="Unplaced"/>
</dbReference>
<dbReference type="WBParaSite" id="sdigi.contig1849.g10520.t1">
    <property type="protein sequence ID" value="sdigi.contig1849.g10520.t1"/>
    <property type="gene ID" value="sdigi.contig1849.g10520"/>
</dbReference>
<dbReference type="PROSITE" id="PS50005">
    <property type="entry name" value="TPR"/>
    <property type="match status" value="1"/>
</dbReference>
<evidence type="ECO:0000313" key="2">
    <source>
        <dbReference type="Proteomes" id="UP000887581"/>
    </source>
</evidence>